<reference evidence="1" key="3">
    <citation type="submission" date="2020-12" db="UniProtKB">
        <authorList>
            <consortium name="EnsemblPlants"/>
        </authorList>
    </citation>
    <scope>IDENTIFICATION</scope>
</reference>
<keyword evidence="2" id="KW-1185">Reference proteome</keyword>
<protein>
    <submittedName>
        <fullName evidence="1">Uncharacterized protein</fullName>
    </submittedName>
</protein>
<dbReference type="EnsemblPlants" id="Pp3c3_17240V3.2">
    <property type="protein sequence ID" value="Pp3c3_17240V3.2"/>
    <property type="gene ID" value="Pp3c3_17240"/>
</dbReference>
<dbReference type="Proteomes" id="UP000006727">
    <property type="component" value="Chromosome 3"/>
</dbReference>
<reference evidence="1 2" key="2">
    <citation type="journal article" date="2018" name="Plant J.">
        <title>The Physcomitrella patens chromosome-scale assembly reveals moss genome structure and evolution.</title>
        <authorList>
            <person name="Lang D."/>
            <person name="Ullrich K.K."/>
            <person name="Murat F."/>
            <person name="Fuchs J."/>
            <person name="Jenkins J."/>
            <person name="Haas F.B."/>
            <person name="Piednoel M."/>
            <person name="Gundlach H."/>
            <person name="Van Bel M."/>
            <person name="Meyberg R."/>
            <person name="Vives C."/>
            <person name="Morata J."/>
            <person name="Symeonidi A."/>
            <person name="Hiss M."/>
            <person name="Muchero W."/>
            <person name="Kamisugi Y."/>
            <person name="Saleh O."/>
            <person name="Blanc G."/>
            <person name="Decker E.L."/>
            <person name="van Gessel N."/>
            <person name="Grimwood J."/>
            <person name="Hayes R.D."/>
            <person name="Graham S.W."/>
            <person name="Gunter L.E."/>
            <person name="McDaniel S.F."/>
            <person name="Hoernstein S.N.W."/>
            <person name="Larsson A."/>
            <person name="Li F.W."/>
            <person name="Perroud P.F."/>
            <person name="Phillips J."/>
            <person name="Ranjan P."/>
            <person name="Rokshar D.S."/>
            <person name="Rothfels C.J."/>
            <person name="Schneider L."/>
            <person name="Shu S."/>
            <person name="Stevenson D.W."/>
            <person name="Thummler F."/>
            <person name="Tillich M."/>
            <person name="Villarreal Aguilar J.C."/>
            <person name="Widiez T."/>
            <person name="Wong G.K."/>
            <person name="Wymore A."/>
            <person name="Zhang Y."/>
            <person name="Zimmer A.D."/>
            <person name="Quatrano R.S."/>
            <person name="Mayer K.F.X."/>
            <person name="Goodstein D."/>
            <person name="Casacuberta J.M."/>
            <person name="Vandepoele K."/>
            <person name="Reski R."/>
            <person name="Cuming A.C."/>
            <person name="Tuskan G.A."/>
            <person name="Maumus F."/>
            <person name="Salse J."/>
            <person name="Schmutz J."/>
            <person name="Rensing S.A."/>
        </authorList>
    </citation>
    <scope>NUCLEOTIDE SEQUENCE [LARGE SCALE GENOMIC DNA]</scope>
    <source>
        <strain evidence="1 2">cv. Gransden 2004</strain>
    </source>
</reference>
<dbReference type="EMBL" id="ABEU02000003">
    <property type="status" value="NOT_ANNOTATED_CDS"/>
    <property type="molecule type" value="Genomic_DNA"/>
</dbReference>
<reference evidence="1 2" key="1">
    <citation type="journal article" date="2008" name="Science">
        <title>The Physcomitrella genome reveals evolutionary insights into the conquest of land by plants.</title>
        <authorList>
            <person name="Rensing S."/>
            <person name="Lang D."/>
            <person name="Zimmer A."/>
            <person name="Terry A."/>
            <person name="Salamov A."/>
            <person name="Shapiro H."/>
            <person name="Nishiyama T."/>
            <person name="Perroud P.-F."/>
            <person name="Lindquist E."/>
            <person name="Kamisugi Y."/>
            <person name="Tanahashi T."/>
            <person name="Sakakibara K."/>
            <person name="Fujita T."/>
            <person name="Oishi K."/>
            <person name="Shin-I T."/>
            <person name="Kuroki Y."/>
            <person name="Toyoda A."/>
            <person name="Suzuki Y."/>
            <person name="Hashimoto A."/>
            <person name="Yamaguchi K."/>
            <person name="Sugano A."/>
            <person name="Kohara Y."/>
            <person name="Fujiyama A."/>
            <person name="Anterola A."/>
            <person name="Aoki S."/>
            <person name="Ashton N."/>
            <person name="Barbazuk W.B."/>
            <person name="Barker E."/>
            <person name="Bennetzen J."/>
            <person name="Bezanilla M."/>
            <person name="Blankenship R."/>
            <person name="Cho S.H."/>
            <person name="Dutcher S."/>
            <person name="Estelle M."/>
            <person name="Fawcett J.A."/>
            <person name="Gundlach H."/>
            <person name="Hanada K."/>
            <person name="Heyl A."/>
            <person name="Hicks K.A."/>
            <person name="Hugh J."/>
            <person name="Lohr M."/>
            <person name="Mayer K."/>
            <person name="Melkozernov A."/>
            <person name="Murata T."/>
            <person name="Nelson D."/>
            <person name="Pils B."/>
            <person name="Prigge M."/>
            <person name="Reiss B."/>
            <person name="Renner T."/>
            <person name="Rombauts S."/>
            <person name="Rushton P."/>
            <person name="Sanderfoot A."/>
            <person name="Schween G."/>
            <person name="Shiu S.-H."/>
            <person name="Stueber K."/>
            <person name="Theodoulou F.L."/>
            <person name="Tu H."/>
            <person name="Van de Peer Y."/>
            <person name="Verrier P.J."/>
            <person name="Waters E."/>
            <person name="Wood A."/>
            <person name="Yang L."/>
            <person name="Cove D."/>
            <person name="Cuming A."/>
            <person name="Hasebe M."/>
            <person name="Lucas S."/>
            <person name="Mishler D.B."/>
            <person name="Reski R."/>
            <person name="Grigoriev I."/>
            <person name="Quatrano R.S."/>
            <person name="Boore J.L."/>
        </authorList>
    </citation>
    <scope>NUCLEOTIDE SEQUENCE [LARGE SCALE GENOMIC DNA]</scope>
    <source>
        <strain evidence="1 2">cv. Gransden 2004</strain>
    </source>
</reference>
<name>A0A7I4DL33_PHYPA</name>
<dbReference type="Gramene" id="Pp3c3_17240V3.2">
    <property type="protein sequence ID" value="Pp3c3_17240V3.2"/>
    <property type="gene ID" value="Pp3c3_17240"/>
</dbReference>
<sequence>MLSQGRPCAAGTRSLVDAKSCCNCQAGIPVSLVEVESYRKAGYDGSFLLKLLTSVSRILLSGHEWCIVAPTTVSSLEQLVQERKRREQAKAGQSARKRFDTYQERVQDGKQSWTNGILRMHDELYPHVHYSRLDFASFGGGSVVALGSTYGTEVHQH</sequence>
<evidence type="ECO:0000313" key="1">
    <source>
        <dbReference type="EnsemblPlants" id="Pp3c3_17240V3.2"/>
    </source>
</evidence>
<evidence type="ECO:0000313" key="2">
    <source>
        <dbReference type="Proteomes" id="UP000006727"/>
    </source>
</evidence>
<dbReference type="AlphaFoldDB" id="A0A7I4DL33"/>
<dbReference type="InParanoid" id="A0A7I4DL33"/>
<proteinExistence type="predicted"/>
<accession>A0A7I4DL33</accession>
<organism evidence="1 2">
    <name type="scientific">Physcomitrium patens</name>
    <name type="common">Spreading-leaved earth moss</name>
    <name type="synonym">Physcomitrella patens</name>
    <dbReference type="NCBI Taxonomy" id="3218"/>
    <lineage>
        <taxon>Eukaryota</taxon>
        <taxon>Viridiplantae</taxon>
        <taxon>Streptophyta</taxon>
        <taxon>Embryophyta</taxon>
        <taxon>Bryophyta</taxon>
        <taxon>Bryophytina</taxon>
        <taxon>Bryopsida</taxon>
        <taxon>Funariidae</taxon>
        <taxon>Funariales</taxon>
        <taxon>Funariaceae</taxon>
        <taxon>Physcomitrium</taxon>
    </lineage>
</organism>